<feature type="compositionally biased region" description="Low complexity" evidence="1">
    <location>
        <begin position="141"/>
        <end position="167"/>
    </location>
</feature>
<feature type="region of interest" description="Disordered" evidence="1">
    <location>
        <begin position="257"/>
        <end position="276"/>
    </location>
</feature>
<feature type="region of interest" description="Disordered" evidence="1">
    <location>
        <begin position="132"/>
        <end position="169"/>
    </location>
</feature>
<reference evidence="2 3" key="1">
    <citation type="submission" date="2017-11" db="EMBL/GenBank/DDBJ databases">
        <title>Draft genome sequence of Mitsuaria sp. HWN-4.</title>
        <authorList>
            <person name="Gundlapally S.R."/>
        </authorList>
    </citation>
    <scope>NUCLEOTIDE SEQUENCE [LARGE SCALE GENOMIC DNA]</scope>
    <source>
        <strain evidence="2 3">HWN-4</strain>
    </source>
</reference>
<comment type="caution">
    <text evidence="2">The sequence shown here is derived from an EMBL/GenBank/DDBJ whole genome shotgun (WGS) entry which is preliminary data.</text>
</comment>
<feature type="compositionally biased region" description="Gly residues" evidence="1">
    <location>
        <begin position="1"/>
        <end position="11"/>
    </location>
</feature>
<accession>A0A2G9C2D3</accession>
<evidence type="ECO:0000256" key="1">
    <source>
        <dbReference type="SAM" id="MobiDB-lite"/>
    </source>
</evidence>
<gene>
    <name evidence="2" type="ORF">CS062_24445</name>
</gene>
<evidence type="ECO:0008006" key="4">
    <source>
        <dbReference type="Google" id="ProtNLM"/>
    </source>
</evidence>
<feature type="compositionally biased region" description="Low complexity" evidence="1">
    <location>
        <begin position="258"/>
        <end position="270"/>
    </location>
</feature>
<dbReference type="Gene3D" id="1.25.40.10">
    <property type="entry name" value="Tetratricopeptide repeat domain"/>
    <property type="match status" value="1"/>
</dbReference>
<dbReference type="RefSeq" id="WP_199174350.1">
    <property type="nucleotide sequence ID" value="NZ_PEOG01000125.1"/>
</dbReference>
<keyword evidence="3" id="KW-1185">Reference proteome</keyword>
<dbReference type="AlphaFoldDB" id="A0A2G9C2D3"/>
<dbReference type="EMBL" id="PEOG01000125">
    <property type="protein sequence ID" value="PIM50538.1"/>
    <property type="molecule type" value="Genomic_DNA"/>
</dbReference>
<organism evidence="2 3">
    <name type="scientific">Roseateles chitinivorans</name>
    <dbReference type="NCBI Taxonomy" id="2917965"/>
    <lineage>
        <taxon>Bacteria</taxon>
        <taxon>Pseudomonadati</taxon>
        <taxon>Pseudomonadota</taxon>
        <taxon>Betaproteobacteria</taxon>
        <taxon>Burkholderiales</taxon>
        <taxon>Sphaerotilaceae</taxon>
        <taxon>Roseateles</taxon>
    </lineage>
</organism>
<protein>
    <recommendedName>
        <fullName evidence="4">Tetratricopeptide repeat protein</fullName>
    </recommendedName>
</protein>
<dbReference type="Proteomes" id="UP000231501">
    <property type="component" value="Unassembled WGS sequence"/>
</dbReference>
<dbReference type="InterPro" id="IPR011990">
    <property type="entry name" value="TPR-like_helical_dom_sf"/>
</dbReference>
<evidence type="ECO:0000313" key="2">
    <source>
        <dbReference type="EMBL" id="PIM50538.1"/>
    </source>
</evidence>
<sequence>PSGTLRGGEGVAGAPPSAFEQAQVARAQDQVKEGQLAEAAWTWEALTVLRPDNAGYRDSLAATRQLIDSGVAERLEKARAAQKRGDLEGASASYLGVLALQPDNEAAADALRGIEKERNQKSYLGKPTRLTLRKAPPPVAAKPATGAKAQAAGAAGKDTAQAAAPAGSDRNELEHIAMLAAQGELDEPIRLLERRAPQDRNDPSAKRLLADLYVRKAEKISTIDKSGAVMLLQKCLRVDPKNARATALMRQLIDESAAKAPAAGPAATAKNKVEKR</sequence>
<dbReference type="SUPFAM" id="SSF48452">
    <property type="entry name" value="TPR-like"/>
    <property type="match status" value="1"/>
</dbReference>
<feature type="region of interest" description="Disordered" evidence="1">
    <location>
        <begin position="1"/>
        <end position="26"/>
    </location>
</feature>
<proteinExistence type="predicted"/>
<name>A0A2G9C2D3_9BURK</name>
<feature type="non-terminal residue" evidence="2">
    <location>
        <position position="1"/>
    </location>
</feature>
<evidence type="ECO:0000313" key="3">
    <source>
        <dbReference type="Proteomes" id="UP000231501"/>
    </source>
</evidence>